<dbReference type="PANTHER" id="PTHR42993">
    <property type="entry name" value="MAOC-LIKE DEHYDRATASE DOMAIN-CONTAINING PROTEIN"/>
    <property type="match status" value="1"/>
</dbReference>
<proteinExistence type="predicted"/>
<dbReference type="InterPro" id="IPR039375">
    <property type="entry name" value="NodN-like"/>
</dbReference>
<keyword evidence="3" id="KW-1185">Reference proteome</keyword>
<dbReference type="InterPro" id="IPR002539">
    <property type="entry name" value="MaoC-like_dom"/>
</dbReference>
<sequence>MANQIITSKAQLLDSAGLNLGVTEWIPLEQSRIDMFAEATGDHQWIHVDPVKAAAGPFGACIAHGYLTLSLVNYFLPQLVDVQNISMGVNYGCDKVRFPGVVKAGSKIRGTGEIVSVEAVKDSLQVVTRVTIEVADQQRPACVVETISRYTFA</sequence>
<dbReference type="RefSeq" id="WP_081151589.1">
    <property type="nucleotide sequence ID" value="NZ_CP020465.1"/>
</dbReference>
<dbReference type="Proteomes" id="UP000202259">
    <property type="component" value="Chromosome"/>
</dbReference>
<dbReference type="CDD" id="cd03450">
    <property type="entry name" value="NodN"/>
    <property type="match status" value="1"/>
</dbReference>
<organism evidence="2 3">
    <name type="scientific">Cognaticolwellia beringensis</name>
    <dbReference type="NCBI Taxonomy" id="1967665"/>
    <lineage>
        <taxon>Bacteria</taxon>
        <taxon>Pseudomonadati</taxon>
        <taxon>Pseudomonadota</taxon>
        <taxon>Gammaproteobacteria</taxon>
        <taxon>Alteromonadales</taxon>
        <taxon>Colwelliaceae</taxon>
        <taxon>Cognaticolwellia</taxon>
    </lineage>
</organism>
<dbReference type="PANTHER" id="PTHR42993:SF1">
    <property type="entry name" value="MAOC-LIKE DEHYDRATASE DOMAIN-CONTAINING PROTEIN"/>
    <property type="match status" value="1"/>
</dbReference>
<evidence type="ECO:0000313" key="2">
    <source>
        <dbReference type="EMBL" id="ASP48278.1"/>
    </source>
</evidence>
<dbReference type="AlphaFoldDB" id="A0A222G8P8"/>
<evidence type="ECO:0000313" key="3">
    <source>
        <dbReference type="Proteomes" id="UP000202259"/>
    </source>
</evidence>
<name>A0A222G8P8_9GAMM</name>
<protein>
    <submittedName>
        <fullName evidence="2">Dehydratase</fullName>
    </submittedName>
</protein>
<reference evidence="2 3" key="1">
    <citation type="submission" date="2017-08" db="EMBL/GenBank/DDBJ databases">
        <title>Complete genome of Colwellia sp. NB097-1, a psychrophile bacterium ioslated from Bering Sea.</title>
        <authorList>
            <person name="Chen X."/>
        </authorList>
    </citation>
    <scope>NUCLEOTIDE SEQUENCE [LARGE SCALE GENOMIC DNA]</scope>
    <source>
        <strain evidence="2 3">NB097-1</strain>
    </source>
</reference>
<dbReference type="OrthoDB" id="9801735at2"/>
<feature type="domain" description="MaoC-like" evidence="1">
    <location>
        <begin position="23"/>
        <end position="132"/>
    </location>
</feature>
<gene>
    <name evidence="2" type="ORF">B5D82_11205</name>
</gene>
<accession>A0A222G8P8</accession>
<dbReference type="SUPFAM" id="SSF54637">
    <property type="entry name" value="Thioesterase/thiol ester dehydrase-isomerase"/>
    <property type="match status" value="1"/>
</dbReference>
<dbReference type="EMBL" id="CP020465">
    <property type="protein sequence ID" value="ASP48278.1"/>
    <property type="molecule type" value="Genomic_DNA"/>
</dbReference>
<evidence type="ECO:0000259" key="1">
    <source>
        <dbReference type="Pfam" id="PF01575"/>
    </source>
</evidence>
<dbReference type="Gene3D" id="3.10.129.10">
    <property type="entry name" value="Hotdog Thioesterase"/>
    <property type="match status" value="1"/>
</dbReference>
<dbReference type="InterPro" id="IPR029069">
    <property type="entry name" value="HotDog_dom_sf"/>
</dbReference>
<dbReference type="Pfam" id="PF01575">
    <property type="entry name" value="MaoC_dehydratas"/>
    <property type="match status" value="1"/>
</dbReference>
<dbReference type="KEGG" id="cber:B5D82_11205"/>